<protein>
    <submittedName>
        <fullName evidence="2">Sel1 repeat family protein</fullName>
    </submittedName>
</protein>
<accession>A0A2Z6R527</accession>
<dbReference type="SUPFAM" id="SSF81901">
    <property type="entry name" value="HCP-like"/>
    <property type="match status" value="1"/>
</dbReference>
<dbReference type="InterPro" id="IPR006597">
    <property type="entry name" value="Sel1-like"/>
</dbReference>
<sequence>MKVITSLESLLDEGVIKDEKIAFDIVEELAEKEYSNAQNRLGYCYEKGIGTDANIMKALELYIKSAERGSANAVENYESLLYQFSEKLKMFKRCSNL</sequence>
<dbReference type="Proteomes" id="UP000615446">
    <property type="component" value="Unassembled WGS sequence"/>
</dbReference>
<evidence type="ECO:0000313" key="3">
    <source>
        <dbReference type="Proteomes" id="UP000247702"/>
    </source>
</evidence>
<gene>
    <name evidence="2" type="ORF">RCL2_001906300</name>
    <name evidence="1" type="ORF">RclHR1_00030034</name>
</gene>
<dbReference type="Gene3D" id="1.25.40.10">
    <property type="entry name" value="Tetratricopeptide repeat domain"/>
    <property type="match status" value="1"/>
</dbReference>
<comment type="caution">
    <text evidence="1">The sequence shown here is derived from an EMBL/GenBank/DDBJ whole genome shotgun (WGS) entry which is preliminary data.</text>
</comment>
<organism evidence="1 3">
    <name type="scientific">Rhizophagus clarus</name>
    <dbReference type="NCBI Taxonomy" id="94130"/>
    <lineage>
        <taxon>Eukaryota</taxon>
        <taxon>Fungi</taxon>
        <taxon>Fungi incertae sedis</taxon>
        <taxon>Mucoromycota</taxon>
        <taxon>Glomeromycotina</taxon>
        <taxon>Glomeromycetes</taxon>
        <taxon>Glomerales</taxon>
        <taxon>Glomeraceae</taxon>
        <taxon>Rhizophagus</taxon>
    </lineage>
</organism>
<dbReference type="AlphaFoldDB" id="A0A2Z6R527"/>
<proteinExistence type="predicted"/>
<dbReference type="SMART" id="SM00671">
    <property type="entry name" value="SEL1"/>
    <property type="match status" value="1"/>
</dbReference>
<evidence type="ECO:0000313" key="2">
    <source>
        <dbReference type="EMBL" id="GES92276.1"/>
    </source>
</evidence>
<name>A0A2Z6R527_9GLOM</name>
<dbReference type="Proteomes" id="UP000247702">
    <property type="component" value="Unassembled WGS sequence"/>
</dbReference>
<dbReference type="EMBL" id="BEXD01002223">
    <property type="protein sequence ID" value="GBB97477.1"/>
    <property type="molecule type" value="Genomic_DNA"/>
</dbReference>
<keyword evidence="3" id="KW-1185">Reference proteome</keyword>
<dbReference type="InterPro" id="IPR011990">
    <property type="entry name" value="TPR-like_helical_dom_sf"/>
</dbReference>
<dbReference type="OrthoDB" id="10539456at2759"/>
<evidence type="ECO:0000313" key="1">
    <source>
        <dbReference type="EMBL" id="GBB97477.1"/>
    </source>
</evidence>
<reference evidence="2" key="2">
    <citation type="submission" date="2019-10" db="EMBL/GenBank/DDBJ databases">
        <title>Conservation and host-specific expression of non-tandemly repeated heterogenous ribosome RNA gene in arbuscular mycorrhizal fungi.</title>
        <authorList>
            <person name="Maeda T."/>
            <person name="Kobayashi Y."/>
            <person name="Nakagawa T."/>
            <person name="Ezawa T."/>
            <person name="Yamaguchi K."/>
            <person name="Bino T."/>
            <person name="Nishimoto Y."/>
            <person name="Shigenobu S."/>
            <person name="Kawaguchi M."/>
        </authorList>
    </citation>
    <scope>NUCLEOTIDE SEQUENCE</scope>
    <source>
        <strain evidence="2">HR1</strain>
    </source>
</reference>
<dbReference type="Pfam" id="PF08238">
    <property type="entry name" value="Sel1"/>
    <property type="match status" value="1"/>
</dbReference>
<dbReference type="EMBL" id="BLAL01000215">
    <property type="protein sequence ID" value="GES92276.1"/>
    <property type="molecule type" value="Genomic_DNA"/>
</dbReference>
<reference evidence="1 3" key="1">
    <citation type="submission" date="2017-11" db="EMBL/GenBank/DDBJ databases">
        <title>The genome of Rhizophagus clarus HR1 reveals common genetic basis of auxotrophy among arbuscular mycorrhizal fungi.</title>
        <authorList>
            <person name="Kobayashi Y."/>
        </authorList>
    </citation>
    <scope>NUCLEOTIDE SEQUENCE [LARGE SCALE GENOMIC DNA]</scope>
    <source>
        <strain evidence="1 3">HR1</strain>
    </source>
</reference>